<comment type="similarity">
    <text evidence="1">Belongs to the paraoxonase family.</text>
</comment>
<evidence type="ECO:0000256" key="2">
    <source>
        <dbReference type="ARBA" id="ARBA00022801"/>
    </source>
</evidence>
<dbReference type="GO" id="GO:0046872">
    <property type="term" value="F:metal ion binding"/>
    <property type="evidence" value="ECO:0007669"/>
    <property type="project" value="UniProtKB-KW"/>
</dbReference>
<dbReference type="Gene3D" id="2.120.10.30">
    <property type="entry name" value="TolB, C-terminal domain"/>
    <property type="match status" value="1"/>
</dbReference>
<feature type="region of interest" description="Disordered" evidence="7">
    <location>
        <begin position="1"/>
        <end position="86"/>
    </location>
</feature>
<organism evidence="8 9">
    <name type="scientific">Lunasporangiospora selenospora</name>
    <dbReference type="NCBI Taxonomy" id="979761"/>
    <lineage>
        <taxon>Eukaryota</taxon>
        <taxon>Fungi</taxon>
        <taxon>Fungi incertae sedis</taxon>
        <taxon>Mucoromycota</taxon>
        <taxon>Mortierellomycotina</taxon>
        <taxon>Mortierellomycetes</taxon>
        <taxon>Mortierellales</taxon>
        <taxon>Mortierellaceae</taxon>
        <taxon>Lunasporangiospora</taxon>
    </lineage>
</organism>
<dbReference type="Proteomes" id="UP000780801">
    <property type="component" value="Unassembled WGS sequence"/>
</dbReference>
<evidence type="ECO:0000256" key="5">
    <source>
        <dbReference type="PIRSR" id="PIRSR602640-2"/>
    </source>
</evidence>
<keyword evidence="5" id="KW-0479">Metal-binding</keyword>
<dbReference type="GO" id="GO:0004064">
    <property type="term" value="F:arylesterase activity"/>
    <property type="evidence" value="ECO:0007669"/>
    <property type="project" value="InterPro"/>
</dbReference>
<feature type="binding site" evidence="5">
    <location>
        <position position="387"/>
    </location>
    <ligand>
        <name>Ca(2+)</name>
        <dbReference type="ChEBI" id="CHEBI:29108"/>
        <label>1</label>
        <note>catalytic</note>
    </ligand>
</feature>
<evidence type="ECO:0000313" key="9">
    <source>
        <dbReference type="Proteomes" id="UP000780801"/>
    </source>
</evidence>
<dbReference type="EMBL" id="JAABOA010000883">
    <property type="protein sequence ID" value="KAF9582901.1"/>
    <property type="molecule type" value="Genomic_DNA"/>
</dbReference>
<feature type="compositionally biased region" description="Basic and acidic residues" evidence="7">
    <location>
        <begin position="64"/>
        <end position="75"/>
    </location>
</feature>
<feature type="glycosylation site" description="N-linked (GlcNAc...) asparagine" evidence="6">
    <location>
        <position position="387"/>
    </location>
</feature>
<comment type="caution">
    <text evidence="8">The sequence shown here is derived from an EMBL/GenBank/DDBJ whole genome shotgun (WGS) entry which is preliminary data.</text>
</comment>
<evidence type="ECO:0000256" key="3">
    <source>
        <dbReference type="ARBA" id="ARBA00023157"/>
    </source>
</evidence>
<keyword evidence="3" id="KW-1015">Disulfide bond</keyword>
<keyword evidence="9" id="KW-1185">Reference proteome</keyword>
<dbReference type="InterPro" id="IPR002640">
    <property type="entry name" value="Arylesterase"/>
</dbReference>
<accession>A0A9P6FXH8</accession>
<evidence type="ECO:0000256" key="4">
    <source>
        <dbReference type="ARBA" id="ARBA00023180"/>
    </source>
</evidence>
<comment type="PTM">
    <text evidence="6">Glycosylated.</text>
</comment>
<dbReference type="InterPro" id="IPR011042">
    <property type="entry name" value="6-blade_b-propeller_TolB-like"/>
</dbReference>
<sequence length="502" mass="55836">MTDPSEQTPLRSRVKTRKTTVEDASDSDDHKHVATSTATASSAKDQAKAASSSSKSPSSSNTESSDKVTGKDKIPRRQQQQQRKSHSQFKSIAISLLIASLGVLLKSGYEKFLFPGRDIAIQQTVGIQGNCYQTAFIPGPADIEISDKEEIAFVSSDDRSWKKTSRFFHRPSMKTLTNGGIYTLSLNEKNSKPRQTDLKGYDADDFHPAGISLFGFRDDDTGAWTERVFVINHSHRGDSVEIFDYSAETNTLTFVKSVSSKLFVTPRDVVAVDKERFYLTNHNASQPALESKYGRVAEEIAGLALGSVVYYNGKETRKVLESLSNPYGIAISPDAKQIYVSSFLDKTVRVYNTTTAALPKVEGQEGEEDQGELIHDADIWVGNHVDNLSVDRHTGDIYVASHPSYSTYLRHKLGYEPQSPSHVVKIEKLSPENYIPQESSQPDYYFFPKPELPPIKWEVKDLFYSNGEDISASSVAAFWKNDLILGSTSSHHLLRCSLSLEH</sequence>
<name>A0A9P6FXH8_9FUNG</name>
<proteinExistence type="inferred from homology"/>
<feature type="binding site" evidence="5">
    <location>
        <position position="268"/>
    </location>
    <ligand>
        <name>Ca(2+)</name>
        <dbReference type="ChEBI" id="CHEBI:29108"/>
        <label>1</label>
        <note>catalytic</note>
    </ligand>
</feature>
<protein>
    <submittedName>
        <fullName evidence="8">Uncharacterized protein</fullName>
    </submittedName>
</protein>
<evidence type="ECO:0000313" key="8">
    <source>
        <dbReference type="EMBL" id="KAF9582901.1"/>
    </source>
</evidence>
<keyword evidence="2" id="KW-0378">Hydrolase</keyword>
<gene>
    <name evidence="8" type="ORF">BGW38_010610</name>
</gene>
<reference evidence="8" key="1">
    <citation type="journal article" date="2020" name="Fungal Divers.">
        <title>Resolving the Mortierellaceae phylogeny through synthesis of multi-gene phylogenetics and phylogenomics.</title>
        <authorList>
            <person name="Vandepol N."/>
            <person name="Liber J."/>
            <person name="Desiro A."/>
            <person name="Na H."/>
            <person name="Kennedy M."/>
            <person name="Barry K."/>
            <person name="Grigoriev I.V."/>
            <person name="Miller A.N."/>
            <person name="O'Donnell K."/>
            <person name="Stajich J.E."/>
            <person name="Bonito G."/>
        </authorList>
    </citation>
    <scope>NUCLEOTIDE SEQUENCE</scope>
    <source>
        <strain evidence="8">KOD1015</strain>
    </source>
</reference>
<feature type="compositionally biased region" description="Low complexity" evidence="7">
    <location>
        <begin position="34"/>
        <end position="63"/>
    </location>
</feature>
<evidence type="ECO:0000256" key="7">
    <source>
        <dbReference type="SAM" id="MobiDB-lite"/>
    </source>
</evidence>
<evidence type="ECO:0000256" key="6">
    <source>
        <dbReference type="PIRSR" id="PIRSR602640-4"/>
    </source>
</evidence>
<feature type="binding site" evidence="5">
    <location>
        <position position="386"/>
    </location>
    <ligand>
        <name>Ca(2+)</name>
        <dbReference type="ChEBI" id="CHEBI:29108"/>
        <label>1</label>
        <note>catalytic</note>
    </ligand>
</feature>
<keyword evidence="4 6" id="KW-0325">Glycoprotein</keyword>
<dbReference type="Pfam" id="PF01731">
    <property type="entry name" value="Arylesterase"/>
    <property type="match status" value="1"/>
</dbReference>
<dbReference type="InterPro" id="IPR051288">
    <property type="entry name" value="Serum_paraoxonase/arylesterase"/>
</dbReference>
<dbReference type="PANTHER" id="PTHR11799">
    <property type="entry name" value="PARAOXONASE"/>
    <property type="match status" value="1"/>
</dbReference>
<dbReference type="OrthoDB" id="5307922at2759"/>
<feature type="binding site" evidence="5">
    <location>
        <position position="211"/>
    </location>
    <ligand>
        <name>Ca(2+)</name>
        <dbReference type="ChEBI" id="CHEBI:29108"/>
        <label>1</label>
        <note>catalytic</note>
    </ligand>
</feature>
<comment type="cofactor">
    <cofactor evidence="5">
        <name>Ca(2+)</name>
        <dbReference type="ChEBI" id="CHEBI:29108"/>
    </cofactor>
    <text evidence="5">Binds 2 calcium ions per subunit.</text>
</comment>
<feature type="compositionally biased region" description="Polar residues" evidence="7">
    <location>
        <begin position="1"/>
        <end position="10"/>
    </location>
</feature>
<keyword evidence="5" id="KW-0106">Calcium</keyword>
<evidence type="ECO:0000256" key="1">
    <source>
        <dbReference type="ARBA" id="ARBA00008595"/>
    </source>
</evidence>
<dbReference type="AlphaFoldDB" id="A0A9P6FXH8"/>
<dbReference type="PANTHER" id="PTHR11799:SF12">
    <property type="entry name" value="PARAOXONASE-RELATED"/>
    <property type="match status" value="1"/>
</dbReference>
<dbReference type="SUPFAM" id="SSF63829">
    <property type="entry name" value="Calcium-dependent phosphotriesterase"/>
    <property type="match status" value="1"/>
</dbReference>